<keyword evidence="2" id="KW-1185">Reference proteome</keyword>
<reference evidence="1 2" key="1">
    <citation type="submission" date="2023-05" db="EMBL/GenBank/DDBJ databases">
        <authorList>
            <person name="Gao F."/>
        </authorList>
    </citation>
    <scope>NUCLEOTIDE SEQUENCE [LARGE SCALE GENOMIC DNA]</scope>
    <source>
        <strain evidence="1 2">MIMF12</strain>
    </source>
</reference>
<evidence type="ECO:0000313" key="1">
    <source>
        <dbReference type="EMBL" id="MDL2344050.1"/>
    </source>
</evidence>
<name>A0ABT7JG81_9DEIO</name>
<comment type="caution">
    <text evidence="1">The sequence shown here is derived from an EMBL/GenBank/DDBJ whole genome shotgun (WGS) entry which is preliminary data.</text>
</comment>
<gene>
    <name evidence="1" type="primary">casA</name>
    <name evidence="1" type="ORF">QOL99_07780</name>
</gene>
<evidence type="ECO:0000313" key="2">
    <source>
        <dbReference type="Proteomes" id="UP001302059"/>
    </source>
</evidence>
<dbReference type="CDD" id="cd09729">
    <property type="entry name" value="Cse1_I-E"/>
    <property type="match status" value="1"/>
</dbReference>
<proteinExistence type="predicted"/>
<organism evidence="1 2">
    <name type="scientific">Deinococcus rhizophilus</name>
    <dbReference type="NCBI Taxonomy" id="3049544"/>
    <lineage>
        <taxon>Bacteria</taxon>
        <taxon>Thermotogati</taxon>
        <taxon>Deinococcota</taxon>
        <taxon>Deinococci</taxon>
        <taxon>Deinococcales</taxon>
        <taxon>Deinococcaceae</taxon>
        <taxon>Deinococcus</taxon>
    </lineage>
</organism>
<dbReference type="Proteomes" id="UP001302059">
    <property type="component" value="Unassembled WGS sequence"/>
</dbReference>
<dbReference type="Gene3D" id="1.10.132.100">
    <property type="match status" value="1"/>
</dbReference>
<dbReference type="NCBIfam" id="TIGR02547">
    <property type="entry name" value="casA_cse1"/>
    <property type="match status" value="1"/>
</dbReference>
<protein>
    <submittedName>
        <fullName evidence="1">Type I-E CRISPR-associated protein Cse1/CasA</fullName>
    </submittedName>
</protein>
<sequence length="574" mass="62917">MDTFSLLDRDWIPIVARGSQRRLISLRESLLNGAAYGRIDAGQPLQTAALYRLHLAVLHRALRGPKDEEQAAEWYQHGFPADKVQAYLDQYVDRFHLFGPQPFMQVAGLDPAVEGENFRSHWTRLSTEEGSPNTTVLFGLNKRAEKTKKEPTWESLTPQQAALRLLEVQTSALGGTIQRFTTSADAAPVATLALFLAEGDTLHRTLCLNLVPYAGDAADAPPWERPPLTVADIRALYGSKQKVARVPPGPVSRYVWLSRSVLLLPEETPEGIVVHTVGFGAGEPFEGPGEGIEGNIDPMVTLRTGEQRFPYKLRRDRLLWRDFNALFPDPAATVVIPEKKKGLVKLLPGQAPAVLKHARDVLQKVRAKEIAPPEDDLLMSQDAYSGELASAAESRPSSLGVQPVVPVVVFGQLTKEMKAFAIRQENYTLPETFIENPERFREHVRAALGDAVVVGTGLQESLRRLFTVLVVGDLKKKVNKEVGAKINDMAAKVAAEPTYWAGLDTPFRAYLLALDADPKVALADWHAALSRAARAGWRTAEQAAGMNAVGLRAVEKAQGPWLKALGTLKNGGTP</sequence>
<accession>A0ABT7JG81</accession>
<dbReference type="Pfam" id="PF09481">
    <property type="entry name" value="CRISPR_Cse1"/>
    <property type="match status" value="1"/>
</dbReference>
<dbReference type="RefSeq" id="WP_285522778.1">
    <property type="nucleotide sequence ID" value="NZ_JASNGB010000054.1"/>
</dbReference>
<dbReference type="EMBL" id="JASNGB010000054">
    <property type="protein sequence ID" value="MDL2344050.1"/>
    <property type="molecule type" value="Genomic_DNA"/>
</dbReference>
<dbReference type="InterPro" id="IPR013381">
    <property type="entry name" value="CRISPR-assoc_prot_Cse1"/>
</dbReference>